<dbReference type="EMBL" id="LNKD01000001">
    <property type="protein sequence ID" value="OSG88245.1"/>
    <property type="molecule type" value="Genomic_DNA"/>
</dbReference>
<gene>
    <name evidence="2" type="ORF">B0487_1165</name>
</gene>
<comment type="caution">
    <text evidence="2">The sequence shown here is derived from an EMBL/GenBank/DDBJ whole genome shotgun (WGS) entry which is preliminary data.</text>
</comment>
<reference evidence="2 3" key="1">
    <citation type="journal article" date="2016" name="Sci. Rep.">
        <title>Evaluation of genetic diversity among strains of the human gut commensal Bifidobacterium adolescentis.</title>
        <authorList>
            <person name="Duranti S."/>
            <person name="Milani C."/>
            <person name="Lugli G.A."/>
            <person name="Mancabelli L."/>
            <person name="Turroni F."/>
            <person name="Ferrario C."/>
            <person name="Mangifesta M."/>
            <person name="Viappiani A."/>
            <person name="Sanchez B."/>
            <person name="Margolles A."/>
            <person name="van Sinderen D."/>
            <person name="Ventura M."/>
        </authorList>
    </citation>
    <scope>NUCLEOTIDE SEQUENCE [LARGE SCALE GENOMIC DNA]</scope>
    <source>
        <strain evidence="2 3">487B</strain>
    </source>
</reference>
<dbReference type="RefSeq" id="WP_046999513.1">
    <property type="nucleotide sequence ID" value="NZ_JBCOFL010000006.1"/>
</dbReference>
<protein>
    <submittedName>
        <fullName evidence="2">Uncharacterized protein</fullName>
    </submittedName>
</protein>
<dbReference type="AlphaFoldDB" id="A0A0G9M972"/>
<sequence>MVDVTQRSELSFMNHDALSHAIENILDRHEEIQDWTILYTQRELGMRYPGIDFSTASTLAKIATDPGLSKEFDQSLTADAIERMRAVPLPDRPERRPDAGLPMPDPGIDPNSGNGPMGPGIGM</sequence>
<name>A0A0G9M972_BIFAD</name>
<evidence type="ECO:0000313" key="3">
    <source>
        <dbReference type="Proteomes" id="UP000193377"/>
    </source>
</evidence>
<dbReference type="Proteomes" id="UP000193377">
    <property type="component" value="Unassembled WGS sequence"/>
</dbReference>
<organism evidence="2 3">
    <name type="scientific">Bifidobacterium adolescentis</name>
    <dbReference type="NCBI Taxonomy" id="1680"/>
    <lineage>
        <taxon>Bacteria</taxon>
        <taxon>Bacillati</taxon>
        <taxon>Actinomycetota</taxon>
        <taxon>Actinomycetes</taxon>
        <taxon>Bifidobacteriales</taxon>
        <taxon>Bifidobacteriaceae</taxon>
        <taxon>Bifidobacterium</taxon>
    </lineage>
</organism>
<evidence type="ECO:0000256" key="1">
    <source>
        <dbReference type="SAM" id="MobiDB-lite"/>
    </source>
</evidence>
<proteinExistence type="predicted"/>
<feature type="region of interest" description="Disordered" evidence="1">
    <location>
        <begin position="85"/>
        <end position="123"/>
    </location>
</feature>
<evidence type="ECO:0000313" key="2">
    <source>
        <dbReference type="EMBL" id="OSG88245.1"/>
    </source>
</evidence>
<feature type="compositionally biased region" description="Basic and acidic residues" evidence="1">
    <location>
        <begin position="85"/>
        <end position="98"/>
    </location>
</feature>
<accession>A0A0G9M972</accession>